<dbReference type="EMBL" id="GBRH01235978">
    <property type="protein sequence ID" value="JAD61917.1"/>
    <property type="molecule type" value="Transcribed_RNA"/>
</dbReference>
<feature type="region of interest" description="Disordered" evidence="1">
    <location>
        <begin position="1"/>
        <end position="22"/>
    </location>
</feature>
<accession>A0A0A9BRG7</accession>
<organism evidence="2">
    <name type="scientific">Arundo donax</name>
    <name type="common">Giant reed</name>
    <name type="synonym">Donax arundinaceus</name>
    <dbReference type="NCBI Taxonomy" id="35708"/>
    <lineage>
        <taxon>Eukaryota</taxon>
        <taxon>Viridiplantae</taxon>
        <taxon>Streptophyta</taxon>
        <taxon>Embryophyta</taxon>
        <taxon>Tracheophyta</taxon>
        <taxon>Spermatophyta</taxon>
        <taxon>Magnoliopsida</taxon>
        <taxon>Liliopsida</taxon>
        <taxon>Poales</taxon>
        <taxon>Poaceae</taxon>
        <taxon>PACMAD clade</taxon>
        <taxon>Arundinoideae</taxon>
        <taxon>Arundineae</taxon>
        <taxon>Arundo</taxon>
    </lineage>
</organism>
<dbReference type="AlphaFoldDB" id="A0A0A9BRG7"/>
<reference evidence="2" key="2">
    <citation type="journal article" date="2015" name="Data Brief">
        <title>Shoot transcriptome of the giant reed, Arundo donax.</title>
        <authorList>
            <person name="Barrero R.A."/>
            <person name="Guerrero F.D."/>
            <person name="Moolhuijzen P."/>
            <person name="Goolsby J.A."/>
            <person name="Tidwell J."/>
            <person name="Bellgard S.E."/>
            <person name="Bellgard M.I."/>
        </authorList>
    </citation>
    <scope>NUCLEOTIDE SEQUENCE</scope>
    <source>
        <tissue evidence="2">Shoot tissue taken approximately 20 cm above the soil surface</tissue>
    </source>
</reference>
<name>A0A0A9BRG7_ARUDO</name>
<evidence type="ECO:0000256" key="1">
    <source>
        <dbReference type="SAM" id="MobiDB-lite"/>
    </source>
</evidence>
<feature type="compositionally biased region" description="Polar residues" evidence="1">
    <location>
        <begin position="1"/>
        <end position="13"/>
    </location>
</feature>
<evidence type="ECO:0000313" key="2">
    <source>
        <dbReference type="EMBL" id="JAD61917.1"/>
    </source>
</evidence>
<proteinExistence type="predicted"/>
<reference evidence="2" key="1">
    <citation type="submission" date="2014-09" db="EMBL/GenBank/DDBJ databases">
        <authorList>
            <person name="Magalhaes I.L.F."/>
            <person name="Oliveira U."/>
            <person name="Santos F.R."/>
            <person name="Vidigal T.H.D.A."/>
            <person name="Brescovit A.D."/>
            <person name="Santos A.J."/>
        </authorList>
    </citation>
    <scope>NUCLEOTIDE SEQUENCE</scope>
    <source>
        <tissue evidence="2">Shoot tissue taken approximately 20 cm above the soil surface</tissue>
    </source>
</reference>
<sequence length="54" mass="6203">MDTSRTTYYSGPATSEMPRKKGCPYKIENTNVLEIETRDFKPTGPVIFRAQNFD</sequence>
<protein>
    <submittedName>
        <fullName evidence="2">Uncharacterized protein</fullName>
    </submittedName>
</protein>